<evidence type="ECO:0000313" key="1">
    <source>
        <dbReference type="EMBL" id="EHI52305.1"/>
    </source>
</evidence>
<evidence type="ECO:0000313" key="2">
    <source>
        <dbReference type="Proteomes" id="UP000006428"/>
    </source>
</evidence>
<feature type="non-terminal residue" evidence="1">
    <location>
        <position position="1"/>
    </location>
</feature>
<protein>
    <submittedName>
        <fullName evidence="1">Uncharacterized protein</fullName>
    </submittedName>
</protein>
<dbReference type="EMBL" id="AGVO01000046">
    <property type="protein sequence ID" value="EHI52305.1"/>
    <property type="molecule type" value="Genomic_DNA"/>
</dbReference>
<dbReference type="Proteomes" id="UP000006428">
    <property type="component" value="Unassembled WGS sequence"/>
</dbReference>
<dbReference type="RefSeq" id="WP_005315339.1">
    <property type="nucleotide sequence ID" value="NZ_AGVO01000046.1"/>
</dbReference>
<reference evidence="1 2" key="1">
    <citation type="journal article" date="2012" name="Front. Microbiol.">
        <title>Draft Genome Sequence of the Virulent Strain 01-B526 of the Fish Pathogen Aeromonas salmonicida.</title>
        <authorList>
            <person name="Charette S.J."/>
            <person name="Brochu F."/>
            <person name="Boyle B."/>
            <person name="Filion G."/>
            <person name="Tanaka K.H."/>
            <person name="Derome N."/>
        </authorList>
    </citation>
    <scope>NUCLEOTIDE SEQUENCE [LARGE SCALE GENOMIC DNA]</scope>
    <source>
        <strain evidence="1 2">01-B526</strain>
    </source>
</reference>
<accession>A0ABN0DZC8</accession>
<organism evidence="1 2">
    <name type="scientific">Aeromonas salmonicida subsp. salmonicida 01-B526</name>
    <dbReference type="NCBI Taxonomy" id="1076135"/>
    <lineage>
        <taxon>Bacteria</taxon>
        <taxon>Pseudomonadati</taxon>
        <taxon>Pseudomonadota</taxon>
        <taxon>Gammaproteobacteria</taxon>
        <taxon>Aeromonadales</taxon>
        <taxon>Aeromonadaceae</taxon>
        <taxon>Aeromonas</taxon>
    </lineage>
</organism>
<keyword evidence="2" id="KW-1185">Reference proteome</keyword>
<name>A0ABN0DZC8_AERSS</name>
<proteinExistence type="predicted"/>
<gene>
    <name evidence="1" type="ORF">IYQ_11573</name>
</gene>
<sequence>DRIETVLTASDFEGMMPGYNSRRTSIINLLQLLAYESKAFERCIRLLIQVADYEEESNDNNSVRNQIIQFFQAYLSGTHASLSQRISIMNEYLTSGVARRRSLGFRMFSTALEAHWTCFGMNEFGARPRDNGFNPSQDELSEWRKAFIDIAVKLGTSRDPNLESSVRKVLANAFRDMWGEEAMRIVLVDAAYKLHAHHPWGEGWIAIRSTIYLDHIKLEGESDVEPLPDNLAALERALRPQGLVPKIMIYVLSSELDSCVQETDFENSDTDVFQESENQLEARAFRLGEAFAASEYGLNELCPKLFSNDWLPYRISFGRGLARGAHDLQVGWLQLVEQLEQQPETCRDFAVFGGFIGEVEFINPPLAEEMLEYCAQHPDLRRVLVGLHSQRKFTETDLNRCMVLLDDVDIPLSMYGPILWQDKYAHLPRERILDLALQLLSKPNGDDVVVHALSIRLRGKERDRDVLGTDLRRIGLRAAIQIITREHHNYSGSVGYRMDLVIQAALRFDGNEAEKLEWLDTIFAVVEKHHGYIHAFNRAINTTAGLMPEAFLNRILEGTEEQQRRRLFFIHHSGLRQSPLSKIDMDVLIEWCRTKNDPYVWGIVAVGVSLWTEGEDLGGLTMSASSIRLLEASPEPEIVLEAFAKRACSGRGANMMRPKADAIRKLVQHERADIAAAAQLASAKLTEWIKDEQEREQREDMDHEQRFE</sequence>
<comment type="caution">
    <text evidence="1">The sequence shown here is derived from an EMBL/GenBank/DDBJ whole genome shotgun (WGS) entry which is preliminary data.</text>
</comment>